<protein>
    <submittedName>
        <fullName evidence="3">Uncharacterized protein</fullName>
    </submittedName>
</protein>
<gene>
    <name evidence="3" type="primary">LOC106565506</name>
</gene>
<dbReference type="GeneID" id="106565506"/>
<proteinExistence type="predicted"/>
<evidence type="ECO:0000256" key="1">
    <source>
        <dbReference type="SAM" id="MobiDB-lite"/>
    </source>
</evidence>
<dbReference type="AlphaFoldDB" id="A0A1S3LCI9"/>
<keyword evidence="2" id="KW-1185">Reference proteome</keyword>
<evidence type="ECO:0000313" key="3">
    <source>
        <dbReference type="RefSeq" id="XP_013988199.2"/>
    </source>
</evidence>
<feature type="compositionally biased region" description="Polar residues" evidence="1">
    <location>
        <begin position="1"/>
        <end position="14"/>
    </location>
</feature>
<name>A0A1S3LCI9_SALSA</name>
<accession>A0A1S3LCI9</accession>
<evidence type="ECO:0000313" key="2">
    <source>
        <dbReference type="Proteomes" id="UP001652741"/>
    </source>
</evidence>
<feature type="region of interest" description="Disordered" evidence="1">
    <location>
        <begin position="1"/>
        <end position="41"/>
    </location>
</feature>
<feature type="compositionally biased region" description="Basic residues" evidence="1">
    <location>
        <begin position="21"/>
        <end position="36"/>
    </location>
</feature>
<dbReference type="KEGG" id="sasa:106565506"/>
<organism evidence="2 3">
    <name type="scientific">Salmo salar</name>
    <name type="common">Atlantic salmon</name>
    <dbReference type="NCBI Taxonomy" id="8030"/>
    <lineage>
        <taxon>Eukaryota</taxon>
        <taxon>Metazoa</taxon>
        <taxon>Chordata</taxon>
        <taxon>Craniata</taxon>
        <taxon>Vertebrata</taxon>
        <taxon>Euteleostomi</taxon>
        <taxon>Actinopterygii</taxon>
        <taxon>Neopterygii</taxon>
        <taxon>Teleostei</taxon>
        <taxon>Protacanthopterygii</taxon>
        <taxon>Salmoniformes</taxon>
        <taxon>Salmonidae</taxon>
        <taxon>Salmoninae</taxon>
        <taxon>Salmo</taxon>
    </lineage>
</organism>
<sequence length="249" mass="28153">MSLQLQISTYTEEFSSPGRGKPTRPRPTSAHRRNNPHPRPDFLLPWKLQTSHRASRSVFQGATAPVNNGRPLFPPVRHLSFQHNPDGKRACSLSAVDIEPPRMPPLSPSRTTQHMLPLADWLHKPHMTDPSIRDMQLQPLLKNIQSNMDSSKLLQQRPACYLTDVQCYRGDHPHSSQGLRRNSGIEHQNGLQNGSLPGVRHLLPQAHYRKSRSNTTLDSCGGYSCFNVVKPYQAGYYIIHPEFVSECLC</sequence>
<dbReference type="RefSeq" id="XP_013988199.2">
    <property type="nucleotide sequence ID" value="XM_014132724.2"/>
</dbReference>
<reference evidence="3" key="1">
    <citation type="submission" date="2025-08" db="UniProtKB">
        <authorList>
            <consortium name="RefSeq"/>
        </authorList>
    </citation>
    <scope>IDENTIFICATION</scope>
</reference>
<dbReference type="Proteomes" id="UP001652741">
    <property type="component" value="Chromosome ssa12"/>
</dbReference>